<dbReference type="GO" id="GO:0009986">
    <property type="term" value="C:cell surface"/>
    <property type="evidence" value="ECO:0007669"/>
    <property type="project" value="TreeGrafter"/>
</dbReference>
<dbReference type="SUPFAM" id="SSF52058">
    <property type="entry name" value="L domain-like"/>
    <property type="match status" value="2"/>
</dbReference>
<reference evidence="6 7" key="1">
    <citation type="submission" date="2020-01" db="EMBL/GenBank/DDBJ databases">
        <title>Identification and distribution of gene clusters putatively required for synthesis of sphingolipid metabolism inhibitors in phylogenetically diverse species of the filamentous fungus Fusarium.</title>
        <authorList>
            <person name="Kim H.-S."/>
            <person name="Busman M."/>
            <person name="Brown D.W."/>
            <person name="Divon H."/>
            <person name="Uhlig S."/>
            <person name="Proctor R.H."/>
        </authorList>
    </citation>
    <scope>NUCLEOTIDE SEQUENCE [LARGE SCALE GENOMIC DNA]</scope>
    <source>
        <strain evidence="6 7">NRRL 20459</strain>
    </source>
</reference>
<accession>A0A8H4KH71</accession>
<keyword evidence="3" id="KW-0325">Glycoprotein</keyword>
<proteinExistence type="predicted"/>
<dbReference type="GO" id="GO:0009277">
    <property type="term" value="C:fungal-type cell wall"/>
    <property type="evidence" value="ECO:0007669"/>
    <property type="project" value="TreeGrafter"/>
</dbReference>
<comment type="caution">
    <text evidence="6">The sequence shown here is derived from an EMBL/GenBank/DDBJ whole genome shotgun (WGS) entry which is preliminary data.</text>
</comment>
<dbReference type="AlphaFoldDB" id="A0A8H4KH71"/>
<evidence type="ECO:0000256" key="2">
    <source>
        <dbReference type="ARBA" id="ARBA00022729"/>
    </source>
</evidence>
<evidence type="ECO:0000256" key="4">
    <source>
        <dbReference type="SAM" id="MobiDB-lite"/>
    </source>
</evidence>
<dbReference type="GO" id="GO:0005886">
    <property type="term" value="C:plasma membrane"/>
    <property type="evidence" value="ECO:0007669"/>
    <property type="project" value="TreeGrafter"/>
</dbReference>
<dbReference type="OrthoDB" id="536881at2759"/>
<organism evidence="6 7">
    <name type="scientific">Fusarium albosuccineum</name>
    <dbReference type="NCBI Taxonomy" id="1237068"/>
    <lineage>
        <taxon>Eukaryota</taxon>
        <taxon>Fungi</taxon>
        <taxon>Dikarya</taxon>
        <taxon>Ascomycota</taxon>
        <taxon>Pezizomycotina</taxon>
        <taxon>Sordariomycetes</taxon>
        <taxon>Hypocreomycetidae</taxon>
        <taxon>Hypocreales</taxon>
        <taxon>Nectriaceae</taxon>
        <taxon>Fusarium</taxon>
        <taxon>Fusarium decemcellulare species complex</taxon>
    </lineage>
</organism>
<evidence type="ECO:0000256" key="1">
    <source>
        <dbReference type="ARBA" id="ARBA00004196"/>
    </source>
</evidence>
<dbReference type="PANTHER" id="PTHR31018">
    <property type="entry name" value="SPORULATION-SPECIFIC PROTEIN-RELATED"/>
    <property type="match status" value="1"/>
</dbReference>
<dbReference type="Gene3D" id="3.80.10.10">
    <property type="entry name" value="Ribonuclease Inhibitor"/>
    <property type="match status" value="1"/>
</dbReference>
<dbReference type="EMBL" id="JAADYS010003189">
    <property type="protein sequence ID" value="KAF4449726.1"/>
    <property type="molecule type" value="Genomic_DNA"/>
</dbReference>
<dbReference type="Proteomes" id="UP000554235">
    <property type="component" value="Unassembled WGS sequence"/>
</dbReference>
<comment type="subcellular location">
    <subcellularLocation>
        <location evidence="1">Cell envelope</location>
    </subcellularLocation>
</comment>
<keyword evidence="2 5" id="KW-0732">Signal</keyword>
<evidence type="ECO:0000313" key="6">
    <source>
        <dbReference type="EMBL" id="KAF4449726.1"/>
    </source>
</evidence>
<feature type="signal peptide" evidence="5">
    <location>
        <begin position="1"/>
        <end position="20"/>
    </location>
</feature>
<name>A0A8H4KH71_9HYPO</name>
<evidence type="ECO:0000313" key="7">
    <source>
        <dbReference type="Proteomes" id="UP000554235"/>
    </source>
</evidence>
<feature type="region of interest" description="Disordered" evidence="4">
    <location>
        <begin position="338"/>
        <end position="372"/>
    </location>
</feature>
<dbReference type="InterPro" id="IPR051648">
    <property type="entry name" value="CWI-Assembly_Regulator"/>
</dbReference>
<dbReference type="PANTHER" id="PTHR31018:SF3">
    <property type="entry name" value="RECEPTOR PROTEIN-TYROSINE KINASE"/>
    <property type="match status" value="1"/>
</dbReference>
<dbReference type="GO" id="GO:0031505">
    <property type="term" value="P:fungal-type cell wall organization"/>
    <property type="evidence" value="ECO:0007669"/>
    <property type="project" value="TreeGrafter"/>
</dbReference>
<evidence type="ECO:0000256" key="3">
    <source>
        <dbReference type="ARBA" id="ARBA00023180"/>
    </source>
</evidence>
<evidence type="ECO:0000256" key="5">
    <source>
        <dbReference type="SAM" id="SignalP"/>
    </source>
</evidence>
<protein>
    <submittedName>
        <fullName evidence="6">Sporulation-specific SPS2</fullName>
    </submittedName>
</protein>
<keyword evidence="7" id="KW-1185">Reference proteome</keyword>
<sequence>MHSVKLFAAILALGATAVSGASTCTKDVKVTEATPTIDCEVVDADIIIDEDVEGQVSIEGPKQVKGDFIVDGASKLISLSSTSINSISGKFELKNLESLQNLELSSLKNLGSLSFIKLPRLSQLNFGTEGVTKISGIRITDTRITDLSGLSVATVDSFQIDNNRKMTSYNSDLVNITTELLIFDNGNNMDITMEKLEYAAEIQISSAKSFKVPALTEVSKSIKFNDNPQLTSFSAPNLTKVAQDVSFVDMNKLTNLSFPLLESIGGGLTIENNTKLLAIDDFPKLEKVGGGVSLRGSFEKVELPKLDAVTGTVLVTSTTDIKEFCKYFDDLKSSGAVDGEEKCTSNNKEANKGGDGGEEADGSSSSSDSSEEDAAGIVSVNMAVLALAGVAAVAQLF</sequence>
<feature type="chain" id="PRO_5034380500" evidence="5">
    <location>
        <begin position="21"/>
        <end position="397"/>
    </location>
</feature>
<dbReference type="InterPro" id="IPR032675">
    <property type="entry name" value="LRR_dom_sf"/>
</dbReference>
<gene>
    <name evidence="6" type="ORF">FALBO_16609</name>
</gene>